<keyword evidence="3" id="KW-1185">Reference proteome</keyword>
<dbReference type="Pfam" id="PF17989">
    <property type="entry name" value="ALP_N"/>
    <property type="match status" value="1"/>
</dbReference>
<dbReference type="RefSeq" id="WP_095721952.1">
    <property type="nucleotide sequence ID" value="NZ_NTFS01000111.1"/>
</dbReference>
<reference evidence="2 3" key="1">
    <citation type="submission" date="2017-08" db="EMBL/GenBank/DDBJ databases">
        <title>Draft genome sequence of filamentous cyanobacterium Calothrix elsteri CCALA 953.</title>
        <authorList>
            <person name="Gagunashvili A.N."/>
            <person name="Elster J."/>
            <person name="Andresson O.S."/>
        </authorList>
    </citation>
    <scope>NUCLEOTIDE SEQUENCE [LARGE SCALE GENOMIC DNA]</scope>
    <source>
        <strain evidence="2 3">CCALA 953</strain>
    </source>
</reference>
<dbReference type="OrthoDB" id="516885at2"/>
<dbReference type="AlphaFoldDB" id="A0A2A2TJ62"/>
<dbReference type="Gene3D" id="3.30.420.40">
    <property type="match status" value="1"/>
</dbReference>
<evidence type="ECO:0000313" key="2">
    <source>
        <dbReference type="EMBL" id="PAX54614.1"/>
    </source>
</evidence>
<proteinExistence type="predicted"/>
<sequence length="360" mass="40180">MVQIIDTTNNCQKVASQMLVSGKDLGAGFGKGLYGDKLIILPSAYLRVTDRNMKQHETISKDGCWVRYVEGDRKDLNDMQWFWGMSAINKDPKNYIKLHEDTKSKALYALESILADLAVLDIPTNTEVILSVSSHNPDKWSGDIRRNIEGTHTIEHLRNDVSRTKVQKNFTITLNDVYPEGFGAIAYCLFGGDGAASLELSESEVAIGLDFGTSTVIVTVFDGTGAVIDRNLIEGGSGELYQAIASTLDKSNLASNRMMRDTQHDVSLIRKGVESFSEKGKFIHGNSSLVGKPFTDEYWECFKTWLDSKIPKIANFASGNGYLDRAKYLACWGGARLLTLCLFRLFWFIQFLCRPLNQKI</sequence>
<dbReference type="EMBL" id="NTFS01000111">
    <property type="protein sequence ID" value="PAX54614.1"/>
    <property type="molecule type" value="Genomic_DNA"/>
</dbReference>
<gene>
    <name evidence="2" type="ORF">CK510_12160</name>
</gene>
<feature type="non-terminal residue" evidence="2">
    <location>
        <position position="360"/>
    </location>
</feature>
<dbReference type="Proteomes" id="UP000218238">
    <property type="component" value="Unassembled WGS sequence"/>
</dbReference>
<organism evidence="2 3">
    <name type="scientific">Brunnivagina elsteri CCALA 953</name>
    <dbReference type="NCBI Taxonomy" id="987040"/>
    <lineage>
        <taxon>Bacteria</taxon>
        <taxon>Bacillati</taxon>
        <taxon>Cyanobacteriota</taxon>
        <taxon>Cyanophyceae</taxon>
        <taxon>Nostocales</taxon>
        <taxon>Calotrichaceae</taxon>
        <taxon>Brunnivagina</taxon>
    </lineage>
</organism>
<accession>A0A2A2TJ62</accession>
<dbReference type="InterPro" id="IPR040607">
    <property type="entry name" value="ALP_N"/>
</dbReference>
<protein>
    <recommendedName>
        <fullName evidence="1">Actin-like protein N-terminal domain-containing protein</fullName>
    </recommendedName>
</protein>
<evidence type="ECO:0000259" key="1">
    <source>
        <dbReference type="Pfam" id="PF17989"/>
    </source>
</evidence>
<evidence type="ECO:0000313" key="3">
    <source>
        <dbReference type="Proteomes" id="UP000218238"/>
    </source>
</evidence>
<name>A0A2A2TJ62_9CYAN</name>
<comment type="caution">
    <text evidence="2">The sequence shown here is derived from an EMBL/GenBank/DDBJ whole genome shotgun (WGS) entry which is preliminary data.</text>
</comment>
<feature type="domain" description="Actin-like protein N-terminal" evidence="1">
    <location>
        <begin position="22"/>
        <end position="183"/>
    </location>
</feature>